<dbReference type="EMBL" id="QGGY01000009">
    <property type="protein sequence ID" value="PWJ74348.1"/>
    <property type="molecule type" value="Genomic_DNA"/>
</dbReference>
<dbReference type="Gene3D" id="3.30.450.40">
    <property type="match status" value="1"/>
</dbReference>
<evidence type="ECO:0000259" key="5">
    <source>
        <dbReference type="PROSITE" id="PS51078"/>
    </source>
</evidence>
<evidence type="ECO:0000256" key="3">
    <source>
        <dbReference type="ARBA" id="ARBA00023163"/>
    </source>
</evidence>
<keyword evidence="7" id="KW-1185">Reference proteome</keyword>
<reference evidence="6 7" key="1">
    <citation type="submission" date="2018-05" db="EMBL/GenBank/DDBJ databases">
        <authorList>
            <person name="Goeker M."/>
            <person name="Huntemann M."/>
            <person name="Clum A."/>
            <person name="Pillay M."/>
            <person name="Palaniappan K."/>
            <person name="Varghese N."/>
            <person name="Mikhailova N."/>
            <person name="Stamatis D."/>
            <person name="Reddy T."/>
            <person name="Daum C."/>
            <person name="Shapiro N."/>
            <person name="Ivanova N."/>
            <person name="Kyrpides N."/>
            <person name="Woyke T."/>
        </authorList>
    </citation>
    <scope>NUCLEOTIDE SEQUENCE [LARGE SCALE GENOMIC DNA]</scope>
    <source>
        <strain evidence="6 7">DSM 26524</strain>
    </source>
</reference>
<dbReference type="InterPro" id="IPR050707">
    <property type="entry name" value="HTH_MetabolicPath_Reg"/>
</dbReference>
<dbReference type="SMART" id="SM00346">
    <property type="entry name" value="HTH_ICLR"/>
    <property type="match status" value="1"/>
</dbReference>
<dbReference type="PANTHER" id="PTHR30136">
    <property type="entry name" value="HELIX-TURN-HELIX TRANSCRIPTIONAL REGULATOR, ICLR FAMILY"/>
    <property type="match status" value="1"/>
</dbReference>
<keyword evidence="2" id="KW-0238">DNA-binding</keyword>
<comment type="caution">
    <text evidence="6">The sequence shown here is derived from an EMBL/GenBank/DDBJ whole genome shotgun (WGS) entry which is preliminary data.</text>
</comment>
<dbReference type="InterPro" id="IPR036390">
    <property type="entry name" value="WH_DNA-bd_sf"/>
</dbReference>
<dbReference type="InterPro" id="IPR029016">
    <property type="entry name" value="GAF-like_dom_sf"/>
</dbReference>
<keyword evidence="1" id="KW-0805">Transcription regulation</keyword>
<dbReference type="Gene3D" id="1.10.10.10">
    <property type="entry name" value="Winged helix-like DNA-binding domain superfamily/Winged helix DNA-binding domain"/>
    <property type="match status" value="1"/>
</dbReference>
<dbReference type="Proteomes" id="UP000245412">
    <property type="component" value="Unassembled WGS sequence"/>
</dbReference>
<evidence type="ECO:0000259" key="4">
    <source>
        <dbReference type="PROSITE" id="PS51077"/>
    </source>
</evidence>
<dbReference type="GO" id="GO:0003677">
    <property type="term" value="F:DNA binding"/>
    <property type="evidence" value="ECO:0007669"/>
    <property type="project" value="UniProtKB-KW"/>
</dbReference>
<evidence type="ECO:0000256" key="2">
    <source>
        <dbReference type="ARBA" id="ARBA00023125"/>
    </source>
</evidence>
<name>A0AB73T1Z5_9FIRM</name>
<protein>
    <submittedName>
        <fullName evidence="6">IclR family transcriptional regulator</fullName>
    </submittedName>
</protein>
<dbReference type="InterPro" id="IPR005471">
    <property type="entry name" value="Tscrpt_reg_IclR_N"/>
</dbReference>
<proteinExistence type="predicted"/>
<dbReference type="Pfam" id="PF01614">
    <property type="entry name" value="IclR_C"/>
    <property type="match status" value="1"/>
</dbReference>
<dbReference type="InterPro" id="IPR036388">
    <property type="entry name" value="WH-like_DNA-bd_sf"/>
</dbReference>
<dbReference type="PANTHER" id="PTHR30136:SF24">
    <property type="entry name" value="HTH-TYPE TRANSCRIPTIONAL REPRESSOR ALLR"/>
    <property type="match status" value="1"/>
</dbReference>
<evidence type="ECO:0000256" key="1">
    <source>
        <dbReference type="ARBA" id="ARBA00023015"/>
    </source>
</evidence>
<dbReference type="GO" id="GO:0003700">
    <property type="term" value="F:DNA-binding transcription factor activity"/>
    <property type="evidence" value="ECO:0007669"/>
    <property type="project" value="TreeGrafter"/>
</dbReference>
<dbReference type="GO" id="GO:0045892">
    <property type="term" value="P:negative regulation of DNA-templated transcription"/>
    <property type="evidence" value="ECO:0007669"/>
    <property type="project" value="TreeGrafter"/>
</dbReference>
<sequence>METKDRHRSTQRVIDILENIAQSGNAGLSLTELAARLGAPKSSLFPIIHTLCENKMISMNQQSGKYTMGYKTYELGSCYIQGDSVNASILELMNSITAQCRETCFFGELIDGDVFYVFKVDSPESLRMVTPGKKLPAYSSGIGKALLSDKTLEELRQLYPEPLTLLTPNTITDLSVLYQQLQVIKAQGIAFEKEESTQFIQCVAIPIHKNGLVRAALSVAVPVFRYSPEKEAMIIGLLKQAQIKIEMLLASNDWTHF</sequence>
<dbReference type="PROSITE" id="PS51077">
    <property type="entry name" value="HTH_ICLR"/>
    <property type="match status" value="1"/>
</dbReference>
<keyword evidence="3" id="KW-0804">Transcription</keyword>
<organism evidence="6 7">
    <name type="scientific">Murimonas intestini</name>
    <dbReference type="NCBI Taxonomy" id="1337051"/>
    <lineage>
        <taxon>Bacteria</taxon>
        <taxon>Bacillati</taxon>
        <taxon>Bacillota</taxon>
        <taxon>Clostridia</taxon>
        <taxon>Lachnospirales</taxon>
        <taxon>Lachnospiraceae</taxon>
        <taxon>Murimonas</taxon>
    </lineage>
</organism>
<feature type="domain" description="IclR-ED" evidence="5">
    <location>
        <begin position="71"/>
        <end position="251"/>
    </location>
</feature>
<gene>
    <name evidence="6" type="ORF">C7383_10984</name>
</gene>
<evidence type="ECO:0000313" key="7">
    <source>
        <dbReference type="Proteomes" id="UP000245412"/>
    </source>
</evidence>
<dbReference type="AlphaFoldDB" id="A0AB73T1Z5"/>
<dbReference type="SUPFAM" id="SSF55781">
    <property type="entry name" value="GAF domain-like"/>
    <property type="match status" value="1"/>
</dbReference>
<dbReference type="InterPro" id="IPR014757">
    <property type="entry name" value="Tscrpt_reg_IclR_C"/>
</dbReference>
<dbReference type="SUPFAM" id="SSF46785">
    <property type="entry name" value="Winged helix' DNA-binding domain"/>
    <property type="match status" value="1"/>
</dbReference>
<dbReference type="Pfam" id="PF09339">
    <property type="entry name" value="HTH_IclR"/>
    <property type="match status" value="1"/>
</dbReference>
<dbReference type="PROSITE" id="PS51078">
    <property type="entry name" value="ICLR_ED"/>
    <property type="match status" value="1"/>
</dbReference>
<feature type="domain" description="HTH iclR-type" evidence="4">
    <location>
        <begin position="7"/>
        <end position="70"/>
    </location>
</feature>
<accession>A0AB73T1Z5</accession>
<evidence type="ECO:0000313" key="6">
    <source>
        <dbReference type="EMBL" id="PWJ74348.1"/>
    </source>
</evidence>
<dbReference type="RefSeq" id="WP_257497848.1">
    <property type="nucleotide sequence ID" value="NZ_JANKBI010000010.1"/>
</dbReference>